<dbReference type="EMBL" id="JBINXB010000008">
    <property type="protein sequence ID" value="MFH6566063.1"/>
    <property type="molecule type" value="Genomic_DNA"/>
</dbReference>
<keyword evidence="2" id="KW-1185">Reference proteome</keyword>
<sequence>MACSRGAAAPTAHTQKRLFAASAGFCQNPSCASLLFSEEAGKSIHIAEMAHVYAASNDGPRANAAMTKNARGSFENLIVLCSNCHTKVDKAPEAYPDSMMLGWKREHARKLEAVFGAIRLDNRIDVHALLEPLLAENHAIFNQYGPHIEAALNPESGAAEQWMRKMLTRIIPNSHRILAILDINRHLATPEEKLVLEQFRQHVDDLQAFHIEGIHQDGSRFPADFAKIMEN</sequence>
<accession>A0ABW7LZE0</accession>
<comment type="caution">
    <text evidence="1">The sequence shown here is derived from an EMBL/GenBank/DDBJ whole genome shotgun (WGS) entry which is preliminary data.</text>
</comment>
<dbReference type="RefSeq" id="WP_395246937.1">
    <property type="nucleotide sequence ID" value="NZ_JBINXA010000008.1"/>
</dbReference>
<dbReference type="Proteomes" id="UP001609821">
    <property type="component" value="Unassembled WGS sequence"/>
</dbReference>
<evidence type="ECO:0008006" key="3">
    <source>
        <dbReference type="Google" id="ProtNLM"/>
    </source>
</evidence>
<evidence type="ECO:0000313" key="2">
    <source>
        <dbReference type="Proteomes" id="UP001609821"/>
    </source>
</evidence>
<reference evidence="1 2" key="1">
    <citation type="submission" date="2024-10" db="EMBL/GenBank/DDBJ databases">
        <title>Aeromonas and Pseudomonas from the Cagarras Archipelago, Rio de Janeiro, Brazil.</title>
        <authorList>
            <person name="Canellas A.L.B."/>
            <person name="Laport M.S."/>
        </authorList>
    </citation>
    <scope>NUCLEOTIDE SEQUENCE [LARGE SCALE GENOMIC DNA]</scope>
    <source>
        <strain evidence="1 2">CPF-4</strain>
    </source>
</reference>
<organism evidence="1 2">
    <name type="scientific">Pseudomonas kulmbachensis</name>
    <dbReference type="NCBI Taxonomy" id="3043408"/>
    <lineage>
        <taxon>Bacteria</taxon>
        <taxon>Pseudomonadati</taxon>
        <taxon>Pseudomonadota</taxon>
        <taxon>Gammaproteobacteria</taxon>
        <taxon>Pseudomonadales</taxon>
        <taxon>Pseudomonadaceae</taxon>
        <taxon>Pseudomonas</taxon>
    </lineage>
</organism>
<protein>
    <recommendedName>
        <fullName evidence="3">HNH endonuclease</fullName>
    </recommendedName>
</protein>
<evidence type="ECO:0000313" key="1">
    <source>
        <dbReference type="EMBL" id="MFH6566063.1"/>
    </source>
</evidence>
<name>A0ABW7LZE0_9PSED</name>
<proteinExistence type="predicted"/>
<gene>
    <name evidence="1" type="ORF">ACHMWK_08790</name>
</gene>